<reference evidence="8" key="1">
    <citation type="journal article" date="2016" name="Gut Pathog.">
        <title>Genome sequence of OXA-23 producing Acinetobacter baumannii IHIT7853, a carbapenem-resistant strain from a cat belonging to international clone IC1.</title>
        <authorList>
            <person name="Ewers C."/>
            <person name="Klotz P."/>
            <person name="Scheufen S."/>
            <person name="Leidner U."/>
            <person name="Gottig S."/>
            <person name="Semmler T."/>
        </authorList>
    </citation>
    <scope>NUCLEOTIDE SEQUENCE</scope>
    <source>
        <strain evidence="8">IHIT7853</strain>
        <plasmid evidence="8">IHIT7853-OXA-23</plasmid>
    </source>
</reference>
<dbReference type="NCBIfam" id="NF010453">
    <property type="entry name" value="PRK13880.1"/>
    <property type="match status" value="1"/>
</dbReference>
<dbReference type="RefSeq" id="WP_228260996.1">
    <property type="nucleotide sequence ID" value="NZ_KX118105.1"/>
</dbReference>
<dbReference type="InterPro" id="IPR027417">
    <property type="entry name" value="P-loop_NTPase"/>
</dbReference>
<dbReference type="InterPro" id="IPR003688">
    <property type="entry name" value="TraG/VirD4"/>
</dbReference>
<dbReference type="AlphaFoldDB" id="A0A1B2RCK5"/>
<dbReference type="Pfam" id="PF02534">
    <property type="entry name" value="T4SS-DNA_transf"/>
    <property type="match status" value="1"/>
</dbReference>
<keyword evidence="6 7" id="KW-0472">Membrane</keyword>
<keyword evidence="4 7" id="KW-0812">Transmembrane</keyword>
<evidence type="ECO:0000256" key="6">
    <source>
        <dbReference type="ARBA" id="ARBA00023136"/>
    </source>
</evidence>
<geneLocation type="plasmid" evidence="8">
    <name>IHIT7853-OXA-23</name>
</geneLocation>
<evidence type="ECO:0000256" key="2">
    <source>
        <dbReference type="ARBA" id="ARBA00008806"/>
    </source>
</evidence>
<dbReference type="InterPro" id="IPR051539">
    <property type="entry name" value="T4SS-coupling_protein"/>
</dbReference>
<name>A0A1B2RCK5_ACIBA</name>
<dbReference type="Gene3D" id="3.40.50.300">
    <property type="entry name" value="P-loop containing nucleotide triphosphate hydrolases"/>
    <property type="match status" value="1"/>
</dbReference>
<accession>A0A1B2RCK5</accession>
<keyword evidence="8" id="KW-0614">Plasmid</keyword>
<keyword evidence="3" id="KW-1003">Cell membrane</keyword>
<keyword evidence="5 7" id="KW-1133">Transmembrane helix</keyword>
<proteinExistence type="inferred from homology"/>
<protein>
    <submittedName>
        <fullName evidence="8">Type IV secretion system protein VirD4</fullName>
    </submittedName>
</protein>
<dbReference type="PANTHER" id="PTHR37937">
    <property type="entry name" value="CONJUGATIVE TRANSFER: DNA TRANSPORT"/>
    <property type="match status" value="1"/>
</dbReference>
<comment type="similarity">
    <text evidence="2">Belongs to the VirD4/TraG family.</text>
</comment>
<evidence type="ECO:0000256" key="5">
    <source>
        <dbReference type="ARBA" id="ARBA00022989"/>
    </source>
</evidence>
<dbReference type="PANTHER" id="PTHR37937:SF1">
    <property type="entry name" value="CONJUGATIVE TRANSFER: DNA TRANSPORT"/>
    <property type="match status" value="1"/>
</dbReference>
<dbReference type="CDD" id="cd01127">
    <property type="entry name" value="TrwB_TraG_TraD_VirD4"/>
    <property type="match status" value="2"/>
</dbReference>
<evidence type="ECO:0000256" key="3">
    <source>
        <dbReference type="ARBA" id="ARBA00022475"/>
    </source>
</evidence>
<comment type="subcellular location">
    <subcellularLocation>
        <location evidence="1">Cell membrane</location>
        <topology evidence="1">Multi-pass membrane protein</topology>
    </subcellularLocation>
</comment>
<dbReference type="SUPFAM" id="SSF52540">
    <property type="entry name" value="P-loop containing nucleoside triphosphate hydrolases"/>
    <property type="match status" value="1"/>
</dbReference>
<feature type="transmembrane region" description="Helical" evidence="7">
    <location>
        <begin position="12"/>
        <end position="35"/>
    </location>
</feature>
<sequence length="667" mass="74641">MKDYDSVNKRMPRWAVFTIGFSILIIMLIALSSWATQEMARIFGYHKQLGEPLFGRIYNPFKFLQWYLQYQVPTGQGLRPLLDKVVLKVLMLEGLAFLVVVITCGFITNSRRKNENIHGSAKWAEESELQQMGLAPPKGKKGEGVIVGGFRNKKGQLQYLKHDGPEHVIGIAPTRSGKGVGLVVPTLLSWKHSAIISDMKGELWLMTSGWRSKYANNICIKFDPAATEGSASFNPLGEIRLGTKYEISDTQNMVTILVDPEGKGLEDHWSKTSHSLLTAVVLYTLHHVKEKTLQIEDKKEKYRIASLGDVAHTLSNPDQPLDDLWNAMLYQTYGRDRNDQPCTHPVMAAVAKDMQNTPEDERGSTISTARSFLTLYRDPIVEANTSETDFTVGDLMDHENPVSLYLVVRPGDKDRLKPLIRLMLTLILRVLVKDGMELDESGSAKAAHKHRLLMMLDEFPGFGRLKVFEDTLPYIAGYGIKAYLIAQDIEQLRASDAYGREETISANCHVRVVYAPNKIETADWISKLSGTKTGHEEQISTSGARFGAVTGHVNKSIHAFARPLLTPDEVLRLKAPKKSTDGKKIVESGDMLVFVAGNNPVYGEQSLFFLDEVFVDRSKVKALNESQLVRKRLLIKSENRSDQSQVKDFSLGSKLTRNKGSEAGLEF</sequence>
<evidence type="ECO:0000256" key="1">
    <source>
        <dbReference type="ARBA" id="ARBA00004651"/>
    </source>
</evidence>
<dbReference type="GO" id="GO:0005886">
    <property type="term" value="C:plasma membrane"/>
    <property type="evidence" value="ECO:0007669"/>
    <property type="project" value="UniProtKB-SubCell"/>
</dbReference>
<evidence type="ECO:0000256" key="7">
    <source>
        <dbReference type="SAM" id="Phobius"/>
    </source>
</evidence>
<organism evidence="8">
    <name type="scientific">Acinetobacter baumannii</name>
    <dbReference type="NCBI Taxonomy" id="470"/>
    <lineage>
        <taxon>Bacteria</taxon>
        <taxon>Pseudomonadati</taxon>
        <taxon>Pseudomonadota</taxon>
        <taxon>Gammaproteobacteria</taxon>
        <taxon>Moraxellales</taxon>
        <taxon>Moraxellaceae</taxon>
        <taxon>Acinetobacter</taxon>
        <taxon>Acinetobacter calcoaceticus/baumannii complex</taxon>
    </lineage>
</organism>
<dbReference type="EMBL" id="KX118105">
    <property type="protein sequence ID" value="AOB42348.1"/>
    <property type="molecule type" value="Genomic_DNA"/>
</dbReference>
<evidence type="ECO:0000256" key="4">
    <source>
        <dbReference type="ARBA" id="ARBA00022692"/>
    </source>
</evidence>
<evidence type="ECO:0000313" key="8">
    <source>
        <dbReference type="EMBL" id="AOB42348.1"/>
    </source>
</evidence>